<dbReference type="EMBL" id="SPHZ02000003">
    <property type="protein sequence ID" value="KAF0924382.1"/>
    <property type="molecule type" value="Genomic_DNA"/>
</dbReference>
<organism evidence="5 6">
    <name type="scientific">Oryza meyeriana var. granulata</name>
    <dbReference type="NCBI Taxonomy" id="110450"/>
    <lineage>
        <taxon>Eukaryota</taxon>
        <taxon>Viridiplantae</taxon>
        <taxon>Streptophyta</taxon>
        <taxon>Embryophyta</taxon>
        <taxon>Tracheophyta</taxon>
        <taxon>Spermatophyta</taxon>
        <taxon>Magnoliopsida</taxon>
        <taxon>Liliopsida</taxon>
        <taxon>Poales</taxon>
        <taxon>Poaceae</taxon>
        <taxon>BOP clade</taxon>
        <taxon>Oryzoideae</taxon>
        <taxon>Oryzeae</taxon>
        <taxon>Oryzinae</taxon>
        <taxon>Oryza</taxon>
        <taxon>Oryza meyeriana</taxon>
    </lineage>
</organism>
<keyword evidence="4" id="KW-0472">Membrane</keyword>
<name>A0A6G1EIZ9_9ORYZ</name>
<dbReference type="AlphaFoldDB" id="A0A6G1EIZ9"/>
<dbReference type="GO" id="GO:0016705">
    <property type="term" value="F:oxidoreductase activity, acting on paired donors, with incorporation or reduction of molecular oxygen"/>
    <property type="evidence" value="ECO:0007669"/>
    <property type="project" value="InterPro"/>
</dbReference>
<keyword evidence="4" id="KW-0812">Transmembrane</keyword>
<dbReference type="PANTHER" id="PTHR47955">
    <property type="entry name" value="CYTOCHROME P450 FAMILY 71 PROTEIN"/>
    <property type="match status" value="1"/>
</dbReference>
<comment type="similarity">
    <text evidence="1">Belongs to the cytochrome P450 family.</text>
</comment>
<evidence type="ECO:0000256" key="1">
    <source>
        <dbReference type="ARBA" id="ARBA00010617"/>
    </source>
</evidence>
<dbReference type="OrthoDB" id="1055148at2759"/>
<dbReference type="InterPro" id="IPR036396">
    <property type="entry name" value="Cyt_P450_sf"/>
</dbReference>
<feature type="transmembrane region" description="Helical" evidence="4">
    <location>
        <begin position="6"/>
        <end position="21"/>
    </location>
</feature>
<dbReference type="GO" id="GO:0020037">
    <property type="term" value="F:heme binding"/>
    <property type="evidence" value="ECO:0007669"/>
    <property type="project" value="InterPro"/>
</dbReference>
<evidence type="ECO:0000256" key="3">
    <source>
        <dbReference type="ARBA" id="ARBA00023004"/>
    </source>
</evidence>
<evidence type="ECO:0000256" key="2">
    <source>
        <dbReference type="ARBA" id="ARBA00022723"/>
    </source>
</evidence>
<dbReference type="PANTHER" id="PTHR47955:SF15">
    <property type="entry name" value="CYTOCHROME P450 71A2-LIKE"/>
    <property type="match status" value="1"/>
</dbReference>
<comment type="caution">
    <text evidence="5">The sequence shown here is derived from an EMBL/GenBank/DDBJ whole genome shotgun (WGS) entry which is preliminary data.</text>
</comment>
<reference evidence="5 6" key="1">
    <citation type="submission" date="2019-11" db="EMBL/GenBank/DDBJ databases">
        <title>Whole genome sequence of Oryza granulata.</title>
        <authorList>
            <person name="Li W."/>
        </authorList>
    </citation>
    <scope>NUCLEOTIDE SEQUENCE [LARGE SCALE GENOMIC DNA]</scope>
    <source>
        <strain evidence="6">cv. Menghai</strain>
        <tissue evidence="5">Leaf</tissue>
    </source>
</reference>
<dbReference type="Gene3D" id="1.10.630.10">
    <property type="entry name" value="Cytochrome P450"/>
    <property type="match status" value="2"/>
</dbReference>
<dbReference type="GO" id="GO:0005506">
    <property type="term" value="F:iron ion binding"/>
    <property type="evidence" value="ECO:0007669"/>
    <property type="project" value="InterPro"/>
</dbReference>
<feature type="transmembrane region" description="Helical" evidence="4">
    <location>
        <begin position="28"/>
        <end position="45"/>
    </location>
</feature>
<dbReference type="Proteomes" id="UP000479710">
    <property type="component" value="Unassembled WGS sequence"/>
</dbReference>
<keyword evidence="4" id="KW-1133">Transmembrane helix</keyword>
<dbReference type="Pfam" id="PF00067">
    <property type="entry name" value="p450"/>
    <property type="match status" value="2"/>
</dbReference>
<keyword evidence="2" id="KW-0479">Metal-binding</keyword>
<keyword evidence="6" id="KW-1185">Reference proteome</keyword>
<feature type="transmembrane region" description="Helical" evidence="4">
    <location>
        <begin position="344"/>
        <end position="363"/>
    </location>
</feature>
<dbReference type="GO" id="GO:0004497">
    <property type="term" value="F:monooxygenase activity"/>
    <property type="evidence" value="ECO:0007669"/>
    <property type="project" value="InterPro"/>
</dbReference>
<protein>
    <recommendedName>
        <fullName evidence="7">Cytochrome P450</fullName>
    </recommendedName>
</protein>
<evidence type="ECO:0000313" key="6">
    <source>
        <dbReference type="Proteomes" id="UP000479710"/>
    </source>
</evidence>
<proteinExistence type="inferred from homology"/>
<evidence type="ECO:0008006" key="7">
    <source>
        <dbReference type="Google" id="ProtNLM"/>
    </source>
</evidence>
<accession>A0A6G1EIZ9</accession>
<evidence type="ECO:0000313" key="5">
    <source>
        <dbReference type="EMBL" id="KAF0924382.1"/>
    </source>
</evidence>
<dbReference type="InterPro" id="IPR001128">
    <property type="entry name" value="Cyt_P450"/>
</dbReference>
<evidence type="ECO:0000256" key="4">
    <source>
        <dbReference type="SAM" id="Phobius"/>
    </source>
</evidence>
<sequence>MNSLYVPFPAALLLVVVFVIKSTKMNSLYVAFPAALLLVVVFAINNHRRGKLPPSPPSLPFVGHLQLVGELPHRSLDALYRRYGSEGGLLFLRLGRAGALVVSTATAAADLYKNHDLAFASRPPSYSAEKLFYGERNMSFAPNGDGWRRTKKLAVAHLLSPRRAASFAPARAAEAAALVARARRAAEAGQAVQLRELMYVYTNGVITRVAAGGSGATAERFRKMMADTSELLAGFQWVDLLPEAARWVARKLTGLNKKLDDMAEESDRFLSEIMAAHDEEKAEGEEEDFVDVLLRLRRQGAAAGLELAEDNIKAIIKVTNALLACRSTVQSPTAEATARLLLRMHHYVFLAAVVLLAAVGYGVKNRRLRNGKLPPSAPSLPLLGHLHLIGPLLHRSLHELHLRYGSEGGLLLLQLGRRRTLVVSTAAAAADLYKNHDLAFASRPFSAAVDKLSYGSKNISFAPFGDDWRRAKKMAVVHVLSPRRVESFAPVRAAEAAALVAETRRAAAAADGGAVELRGLLYSYSNAVVTRAATGGAGTTAEKLKQLLGNATSLVAGVQADDLLPDMAAKAVRWATGLEKKYDDTIHEWEKFLSPIMAEHVEKRVGYGGAGEEDFMDVLLRLKEEGADGFELTDTRVKSLVVVMI</sequence>
<keyword evidence="3" id="KW-0408">Iron</keyword>
<dbReference type="SUPFAM" id="SSF48264">
    <property type="entry name" value="Cytochrome P450"/>
    <property type="match status" value="2"/>
</dbReference>
<gene>
    <name evidence="5" type="ORF">E2562_010057</name>
</gene>